<proteinExistence type="predicted"/>
<dbReference type="EMBL" id="JBHLTM010000075">
    <property type="protein sequence ID" value="MFC0686798.1"/>
    <property type="molecule type" value="Genomic_DNA"/>
</dbReference>
<accession>A0ABV6SFF6</accession>
<dbReference type="Gene3D" id="3.20.20.190">
    <property type="entry name" value="Phosphatidylinositol (PI) phosphodiesterase"/>
    <property type="match status" value="1"/>
</dbReference>
<feature type="signal peptide" evidence="1">
    <location>
        <begin position="1"/>
        <end position="26"/>
    </location>
</feature>
<feature type="chain" id="PRO_5045533832" evidence="1">
    <location>
        <begin position="27"/>
        <end position="425"/>
    </location>
</feature>
<protein>
    <submittedName>
        <fullName evidence="2">Phosphatidylinositol-specific phospholipase C1-like protein</fullName>
    </submittedName>
</protein>
<evidence type="ECO:0000256" key="1">
    <source>
        <dbReference type="SAM" id="SignalP"/>
    </source>
</evidence>
<gene>
    <name evidence="2" type="ORF">ACFFF8_19620</name>
</gene>
<evidence type="ECO:0000313" key="2">
    <source>
        <dbReference type="EMBL" id="MFC0686798.1"/>
    </source>
</evidence>
<reference evidence="2 3" key="1">
    <citation type="submission" date="2024-09" db="EMBL/GenBank/DDBJ databases">
        <authorList>
            <person name="Sun Q."/>
            <person name="Mori K."/>
        </authorList>
    </citation>
    <scope>NUCLEOTIDE SEQUENCE [LARGE SCALE GENOMIC DNA]</scope>
    <source>
        <strain evidence="2 3">CICC 11035S</strain>
    </source>
</reference>
<dbReference type="Proteomes" id="UP001589858">
    <property type="component" value="Unassembled WGS sequence"/>
</dbReference>
<dbReference type="CDD" id="cd08589">
    <property type="entry name" value="PI-PLCc_SaPLC1_like"/>
    <property type="match status" value="1"/>
</dbReference>
<name>A0ABV6SFF6_9SPHN</name>
<keyword evidence="3" id="KW-1185">Reference proteome</keyword>
<dbReference type="RefSeq" id="WP_267218598.1">
    <property type="nucleotide sequence ID" value="NZ_JAPCWC010000001.1"/>
</dbReference>
<evidence type="ECO:0000313" key="3">
    <source>
        <dbReference type="Proteomes" id="UP001589858"/>
    </source>
</evidence>
<sequence length="425" mass="45451">MSPSIRTLSLVLLLAGAALQAGTAQAGAAASKPRSCRLDAPDAASAGEGCARAWMDRNLKMNDVTTVGTHNSYKQAIPPADYALFAKAAPKIAQELDYAHKSLTAELDAGARQLEIDVVFDPQGGRYAHPAIARQTGTTLPAAWTRLMEQPGFKVLHVPDLDFRSSCVTFRRCLGEIKAWSKRHPDHAPIMILVNAKDGNAVPGGVPLIPFDEAAFDAFDAEIRSVLPAHMLVTPDDVQGRYPTLREAVLAGNWPKLGETRGKFYFALDENEAKVAAYRGTRKTLEGRVAFVNIDENSPAAAYLTLNNPVTQGARIAADVKAGFIVRTRADDSTWQARSNDVAHRAAALASGAQAVSTDYLWADPRFPGGFAVRLPGHVAAQCNVMRTANRCAGLPVEEAGASDLAAAQAAPMLWPAPRVAERQP</sequence>
<organism evidence="2 3">
    <name type="scientific">Novosphingobium clariflavum</name>
    <dbReference type="NCBI Taxonomy" id="2029884"/>
    <lineage>
        <taxon>Bacteria</taxon>
        <taxon>Pseudomonadati</taxon>
        <taxon>Pseudomonadota</taxon>
        <taxon>Alphaproteobacteria</taxon>
        <taxon>Sphingomonadales</taxon>
        <taxon>Sphingomonadaceae</taxon>
        <taxon>Novosphingobium</taxon>
    </lineage>
</organism>
<dbReference type="InterPro" id="IPR032075">
    <property type="entry name" value="PI-PLC-C1"/>
</dbReference>
<keyword evidence="1" id="KW-0732">Signal</keyword>
<dbReference type="SUPFAM" id="SSF51695">
    <property type="entry name" value="PLC-like phosphodiesterases"/>
    <property type="match status" value="1"/>
</dbReference>
<dbReference type="InterPro" id="IPR017946">
    <property type="entry name" value="PLC-like_Pdiesterase_TIM-brl"/>
</dbReference>
<dbReference type="Pfam" id="PF16670">
    <property type="entry name" value="PI-PLC-C1"/>
    <property type="match status" value="1"/>
</dbReference>
<comment type="caution">
    <text evidence="2">The sequence shown here is derived from an EMBL/GenBank/DDBJ whole genome shotgun (WGS) entry which is preliminary data.</text>
</comment>